<reference evidence="2" key="1">
    <citation type="journal article" date="2019" name="Int. J. Syst. Evol. Microbiol.">
        <title>The Global Catalogue of Microorganisms (GCM) 10K type strain sequencing project: providing services to taxonomists for standard genome sequencing and annotation.</title>
        <authorList>
            <consortium name="The Broad Institute Genomics Platform"/>
            <consortium name="The Broad Institute Genome Sequencing Center for Infectious Disease"/>
            <person name="Wu L."/>
            <person name="Ma J."/>
        </authorList>
    </citation>
    <scope>NUCLEOTIDE SEQUENCE [LARGE SCALE GENOMIC DNA]</scope>
    <source>
        <strain evidence="2">JCM 17027</strain>
    </source>
</reference>
<accession>A0ABP7NYW2</accession>
<name>A0ABP7NYW2_9ACTN</name>
<dbReference type="RefSeq" id="WP_345589137.1">
    <property type="nucleotide sequence ID" value="NZ_BAABCQ010000009.1"/>
</dbReference>
<sequence>MPNGIRTTQAQPSPAQHAVAIAYDNHGSRWGTNTPENAETLIAQERAAGAAIDEWETTDRAGQPLRVVRIPDASWLDTIFVFTTEVRPAVAA</sequence>
<dbReference type="Proteomes" id="UP001500034">
    <property type="component" value="Unassembled WGS sequence"/>
</dbReference>
<evidence type="ECO:0000313" key="1">
    <source>
        <dbReference type="EMBL" id="GAA3956887.1"/>
    </source>
</evidence>
<comment type="caution">
    <text evidence="1">The sequence shown here is derived from an EMBL/GenBank/DDBJ whole genome shotgun (WGS) entry which is preliminary data.</text>
</comment>
<gene>
    <name evidence="1" type="ORF">GCM10022384_07510</name>
</gene>
<dbReference type="EMBL" id="BAABCQ010000009">
    <property type="protein sequence ID" value="GAA3956887.1"/>
    <property type="molecule type" value="Genomic_DNA"/>
</dbReference>
<keyword evidence="2" id="KW-1185">Reference proteome</keyword>
<evidence type="ECO:0000313" key="2">
    <source>
        <dbReference type="Proteomes" id="UP001500034"/>
    </source>
</evidence>
<organism evidence="1 2">
    <name type="scientific">Streptomyces marokkonensis</name>
    <dbReference type="NCBI Taxonomy" id="324855"/>
    <lineage>
        <taxon>Bacteria</taxon>
        <taxon>Bacillati</taxon>
        <taxon>Actinomycetota</taxon>
        <taxon>Actinomycetes</taxon>
        <taxon>Kitasatosporales</taxon>
        <taxon>Streptomycetaceae</taxon>
        <taxon>Streptomyces</taxon>
    </lineage>
</organism>
<proteinExistence type="predicted"/>
<protein>
    <submittedName>
        <fullName evidence="1">Uncharacterized protein</fullName>
    </submittedName>
</protein>